<feature type="signal peptide" evidence="6">
    <location>
        <begin position="1"/>
        <end position="17"/>
    </location>
</feature>
<dbReference type="InterPro" id="IPR050382">
    <property type="entry name" value="MFS_Na/Anion_cotransporter"/>
</dbReference>
<dbReference type="GO" id="GO:0060076">
    <property type="term" value="C:excitatory synapse"/>
    <property type="evidence" value="ECO:0007669"/>
    <property type="project" value="TreeGrafter"/>
</dbReference>
<evidence type="ECO:0000313" key="7">
    <source>
        <dbReference type="EMBL" id="KAK3800389.1"/>
    </source>
</evidence>
<evidence type="ECO:0000313" key="8">
    <source>
        <dbReference type="Proteomes" id="UP001283361"/>
    </source>
</evidence>
<proteinExistence type="predicted"/>
<evidence type="ECO:0000256" key="2">
    <source>
        <dbReference type="ARBA" id="ARBA00022692"/>
    </source>
</evidence>
<feature type="transmembrane region" description="Helical" evidence="5">
    <location>
        <begin position="99"/>
        <end position="121"/>
    </location>
</feature>
<dbReference type="Proteomes" id="UP001283361">
    <property type="component" value="Unassembled WGS sequence"/>
</dbReference>
<dbReference type="GO" id="GO:0030672">
    <property type="term" value="C:synaptic vesicle membrane"/>
    <property type="evidence" value="ECO:0007669"/>
    <property type="project" value="TreeGrafter"/>
</dbReference>
<gene>
    <name evidence="7" type="ORF">RRG08_052772</name>
</gene>
<dbReference type="EMBL" id="JAWDGP010000459">
    <property type="protein sequence ID" value="KAK3800389.1"/>
    <property type="molecule type" value="Genomic_DNA"/>
</dbReference>
<accession>A0AAE1B6M1</accession>
<keyword evidence="4 5" id="KW-0472">Membrane</keyword>
<dbReference type="GO" id="GO:0098700">
    <property type="term" value="P:neurotransmitter loading into synaptic vesicle"/>
    <property type="evidence" value="ECO:0007669"/>
    <property type="project" value="TreeGrafter"/>
</dbReference>
<feature type="transmembrane region" description="Helical" evidence="5">
    <location>
        <begin position="194"/>
        <end position="213"/>
    </location>
</feature>
<dbReference type="GO" id="GO:0005313">
    <property type="term" value="F:L-glutamate transmembrane transporter activity"/>
    <property type="evidence" value="ECO:0007669"/>
    <property type="project" value="TreeGrafter"/>
</dbReference>
<keyword evidence="2 5" id="KW-0812">Transmembrane</keyword>
<evidence type="ECO:0000256" key="3">
    <source>
        <dbReference type="ARBA" id="ARBA00022989"/>
    </source>
</evidence>
<feature type="chain" id="PRO_5042069286" evidence="6">
    <location>
        <begin position="18"/>
        <end position="250"/>
    </location>
</feature>
<keyword evidence="6" id="KW-0732">Signal</keyword>
<dbReference type="AlphaFoldDB" id="A0AAE1B6M1"/>
<dbReference type="InterPro" id="IPR036259">
    <property type="entry name" value="MFS_trans_sf"/>
</dbReference>
<comment type="subcellular location">
    <subcellularLocation>
        <location evidence="1">Membrane</location>
        <topology evidence="1">Multi-pass membrane protein</topology>
    </subcellularLocation>
</comment>
<dbReference type="PANTHER" id="PTHR11662">
    <property type="entry name" value="SOLUTE CARRIER FAMILY 17"/>
    <property type="match status" value="1"/>
</dbReference>
<name>A0AAE1B6M1_9GAST</name>
<reference evidence="7" key="1">
    <citation type="journal article" date="2023" name="G3 (Bethesda)">
        <title>A reference genome for the long-term kleptoplast-retaining sea slug Elysia crispata morphotype clarki.</title>
        <authorList>
            <person name="Eastman K.E."/>
            <person name="Pendleton A.L."/>
            <person name="Shaikh M.A."/>
            <person name="Suttiyut T."/>
            <person name="Ogas R."/>
            <person name="Tomko P."/>
            <person name="Gavelis G."/>
            <person name="Widhalm J.R."/>
            <person name="Wisecaver J.H."/>
        </authorList>
    </citation>
    <scope>NUCLEOTIDE SEQUENCE</scope>
    <source>
        <strain evidence="7">ECLA1</strain>
    </source>
</reference>
<organism evidence="7 8">
    <name type="scientific">Elysia crispata</name>
    <name type="common">lettuce slug</name>
    <dbReference type="NCBI Taxonomy" id="231223"/>
    <lineage>
        <taxon>Eukaryota</taxon>
        <taxon>Metazoa</taxon>
        <taxon>Spiralia</taxon>
        <taxon>Lophotrochozoa</taxon>
        <taxon>Mollusca</taxon>
        <taxon>Gastropoda</taxon>
        <taxon>Heterobranchia</taxon>
        <taxon>Euthyneura</taxon>
        <taxon>Panpulmonata</taxon>
        <taxon>Sacoglossa</taxon>
        <taxon>Placobranchoidea</taxon>
        <taxon>Plakobranchidae</taxon>
        <taxon>Elysia</taxon>
    </lineage>
</organism>
<feature type="transmembrane region" description="Helical" evidence="5">
    <location>
        <begin position="158"/>
        <end position="182"/>
    </location>
</feature>
<evidence type="ECO:0000256" key="1">
    <source>
        <dbReference type="ARBA" id="ARBA00004141"/>
    </source>
</evidence>
<dbReference type="GO" id="GO:0005326">
    <property type="term" value="F:neurotransmitter transmembrane transporter activity"/>
    <property type="evidence" value="ECO:0007669"/>
    <property type="project" value="TreeGrafter"/>
</dbReference>
<keyword evidence="8" id="KW-1185">Reference proteome</keyword>
<protein>
    <submittedName>
        <fullName evidence="7">Uncharacterized protein</fullName>
    </submittedName>
</protein>
<dbReference type="GO" id="GO:0035249">
    <property type="term" value="P:synaptic transmission, glutamatergic"/>
    <property type="evidence" value="ECO:0007669"/>
    <property type="project" value="TreeGrafter"/>
</dbReference>
<dbReference type="SUPFAM" id="SSF103473">
    <property type="entry name" value="MFS general substrate transporter"/>
    <property type="match status" value="1"/>
</dbReference>
<dbReference type="GO" id="GO:0050803">
    <property type="term" value="P:regulation of synapse structure or activity"/>
    <property type="evidence" value="ECO:0007669"/>
    <property type="project" value="TreeGrafter"/>
</dbReference>
<evidence type="ECO:0000256" key="4">
    <source>
        <dbReference type="ARBA" id="ARBA00023136"/>
    </source>
</evidence>
<keyword evidence="3 5" id="KW-1133">Transmembrane helix</keyword>
<dbReference type="PANTHER" id="PTHR11662:SF456">
    <property type="entry name" value="VESICULAR GLUTAMATE TRANSPORTER, ISOFORM A"/>
    <property type="match status" value="1"/>
</dbReference>
<evidence type="ECO:0000256" key="6">
    <source>
        <dbReference type="SAM" id="SignalP"/>
    </source>
</evidence>
<evidence type="ECO:0000256" key="5">
    <source>
        <dbReference type="SAM" id="Phobius"/>
    </source>
</evidence>
<sequence length="250" mass="27338">MAIHLLCLQSGVLLVRSCVECVRLRMARDSSFCISVRKISHSLYSSTTGFRDHQKETREATLSDHVQRACCFGFLFPRLLPIMVRLHRIGDPTCLFKQCARLLSSAAFGGAACVHLAVAFFDQSSRWTAVGCIMIGQGLQTALGLLNSMPQDLAPRFAGTLHGTATSVALLVALTAPLIVSALTPNGMYKEWRVVWLLLSAVYLSGSIVFLIFGEIKLQAWADIPSDGGTVKETIDTSQDKNINQHLLND</sequence>
<comment type="caution">
    <text evidence="7">The sequence shown here is derived from an EMBL/GenBank/DDBJ whole genome shotgun (WGS) entry which is preliminary data.</text>
</comment>